<comment type="caution">
    <text evidence="1">The sequence shown here is derived from an EMBL/GenBank/DDBJ whole genome shotgun (WGS) entry which is preliminary data.</text>
</comment>
<reference evidence="1 2" key="1">
    <citation type="journal article" date="2021" name="Nat. Commun.">
        <title>Genetic determinants of endophytism in the Arabidopsis root mycobiome.</title>
        <authorList>
            <person name="Mesny F."/>
            <person name="Miyauchi S."/>
            <person name="Thiergart T."/>
            <person name="Pickel B."/>
            <person name="Atanasova L."/>
            <person name="Karlsson M."/>
            <person name="Huettel B."/>
            <person name="Barry K.W."/>
            <person name="Haridas S."/>
            <person name="Chen C."/>
            <person name="Bauer D."/>
            <person name="Andreopoulos W."/>
            <person name="Pangilinan J."/>
            <person name="LaButti K."/>
            <person name="Riley R."/>
            <person name="Lipzen A."/>
            <person name="Clum A."/>
            <person name="Drula E."/>
            <person name="Henrissat B."/>
            <person name="Kohler A."/>
            <person name="Grigoriev I.V."/>
            <person name="Martin F.M."/>
            <person name="Hacquard S."/>
        </authorList>
    </citation>
    <scope>NUCLEOTIDE SEQUENCE [LARGE SCALE GENOMIC DNA]</scope>
    <source>
        <strain evidence="1 2">MPI-SDFR-AT-0079</strain>
    </source>
</reference>
<evidence type="ECO:0000313" key="1">
    <source>
        <dbReference type="EMBL" id="KAH6649347.1"/>
    </source>
</evidence>
<name>A0ACB7PKP0_9PEZI</name>
<evidence type="ECO:0000313" key="2">
    <source>
        <dbReference type="Proteomes" id="UP000724584"/>
    </source>
</evidence>
<organism evidence="1 2">
    <name type="scientific">Chaetomium tenue</name>
    <dbReference type="NCBI Taxonomy" id="1854479"/>
    <lineage>
        <taxon>Eukaryota</taxon>
        <taxon>Fungi</taxon>
        <taxon>Dikarya</taxon>
        <taxon>Ascomycota</taxon>
        <taxon>Pezizomycotina</taxon>
        <taxon>Sordariomycetes</taxon>
        <taxon>Sordariomycetidae</taxon>
        <taxon>Sordariales</taxon>
        <taxon>Chaetomiaceae</taxon>
        <taxon>Chaetomium</taxon>
    </lineage>
</organism>
<sequence>MKVSAITTILALAMGAVALPENPAAAQEVHLEARAGCPNGPSMNACGQLCESRTLLKCQECKDSVCKTACQHGAMLNKCLDCCRSRCVTC</sequence>
<protein>
    <submittedName>
        <fullName evidence="1">Uncharacterized protein</fullName>
    </submittedName>
</protein>
<proteinExistence type="predicted"/>
<gene>
    <name evidence="1" type="ORF">F5144DRAFT_3587</name>
</gene>
<dbReference type="EMBL" id="JAGIZQ010000001">
    <property type="protein sequence ID" value="KAH6649347.1"/>
    <property type="molecule type" value="Genomic_DNA"/>
</dbReference>
<keyword evidence="2" id="KW-1185">Reference proteome</keyword>
<dbReference type="Proteomes" id="UP000724584">
    <property type="component" value="Unassembled WGS sequence"/>
</dbReference>
<accession>A0ACB7PKP0</accession>